<evidence type="ECO:0000256" key="3">
    <source>
        <dbReference type="ARBA" id="ARBA00023002"/>
    </source>
</evidence>
<dbReference type="Gene3D" id="3.40.50.720">
    <property type="entry name" value="NAD(P)-binding Rossmann-like Domain"/>
    <property type="match status" value="1"/>
</dbReference>
<name>A0A072PI97_9EURO</name>
<dbReference type="FunFam" id="3.40.50.720:FF:000084">
    <property type="entry name" value="Short-chain dehydrogenase reductase"/>
    <property type="match status" value="1"/>
</dbReference>
<dbReference type="SUPFAM" id="SSF51735">
    <property type="entry name" value="NAD(P)-binding Rossmann-fold domains"/>
    <property type="match status" value="1"/>
</dbReference>
<keyword evidence="3" id="KW-0560">Oxidoreductase</keyword>
<dbReference type="RefSeq" id="XP_013262196.1">
    <property type="nucleotide sequence ID" value="XM_013406742.1"/>
</dbReference>
<keyword evidence="6" id="KW-1185">Reference proteome</keyword>
<dbReference type="OrthoDB" id="4133411at2759"/>
<dbReference type="HOGENOM" id="CLU_010194_1_0_1"/>
<dbReference type="InterPro" id="IPR036291">
    <property type="entry name" value="NAD(P)-bd_dom_sf"/>
</dbReference>
<dbReference type="VEuPathDB" id="FungiDB:A1O9_04452"/>
<keyword evidence="2" id="KW-0521">NADP</keyword>
<sequence>MAFNLPGACLITGAASGIGRGTAMAIAQEGCSRIFLVDVDFDGLQKTKQQIQEAIENARVEILKVDISNERSVQEMVDKCVSIFGRIDYALNIAGVVPQRTPIADVTVETYDKVVNINHHGTWLCHRAEIIQMMKQEPLEGHGNTRGSIVSVSSLAGINASSGMSVYCASKHSVIGFAKVDAQDYGPHGIRVNVICPGMIDTDLFRATSPPDAPAALTAITPVRRLGNPSDVAWLAAFLCSVKSSFIHGAVIPCDGGLALQRGVI</sequence>
<evidence type="ECO:0000256" key="1">
    <source>
        <dbReference type="ARBA" id="ARBA00006484"/>
    </source>
</evidence>
<dbReference type="AlphaFoldDB" id="A0A072PI97"/>
<proteinExistence type="inferred from homology"/>
<dbReference type="EMBL" id="AMGV01000003">
    <property type="protein sequence ID" value="KEF59606.1"/>
    <property type="molecule type" value="Genomic_DNA"/>
</dbReference>
<comment type="similarity">
    <text evidence="1">Belongs to the short-chain dehydrogenases/reductases (SDR) family.</text>
</comment>
<dbReference type="PANTHER" id="PTHR24321">
    <property type="entry name" value="DEHYDROGENASES, SHORT CHAIN"/>
    <property type="match status" value="1"/>
</dbReference>
<accession>A0A072PI97</accession>
<dbReference type="SMART" id="SM00822">
    <property type="entry name" value="PKS_KR"/>
    <property type="match status" value="1"/>
</dbReference>
<evidence type="ECO:0000259" key="4">
    <source>
        <dbReference type="SMART" id="SM00822"/>
    </source>
</evidence>
<gene>
    <name evidence="5" type="ORF">A1O9_04452</name>
</gene>
<dbReference type="PRINTS" id="PR00081">
    <property type="entry name" value="GDHRDH"/>
</dbReference>
<dbReference type="GO" id="GO:0016491">
    <property type="term" value="F:oxidoreductase activity"/>
    <property type="evidence" value="ECO:0007669"/>
    <property type="project" value="UniProtKB-KW"/>
</dbReference>
<dbReference type="Pfam" id="PF13561">
    <property type="entry name" value="adh_short_C2"/>
    <property type="match status" value="1"/>
</dbReference>
<evidence type="ECO:0000313" key="5">
    <source>
        <dbReference type="EMBL" id="KEF59606.1"/>
    </source>
</evidence>
<dbReference type="PRINTS" id="PR00080">
    <property type="entry name" value="SDRFAMILY"/>
</dbReference>
<dbReference type="InterPro" id="IPR057326">
    <property type="entry name" value="KR_dom"/>
</dbReference>
<dbReference type="STRING" id="1182545.A0A072PI97"/>
<dbReference type="PANTHER" id="PTHR24321:SF12">
    <property type="entry name" value="SHORT-CHAIN DEHYDROGENASE_REDUCTASE FAMILY, PUTATIVE (AFU_ORTHOLOGUE AFUA_5G14340)-RELATED"/>
    <property type="match status" value="1"/>
</dbReference>
<evidence type="ECO:0000313" key="6">
    <source>
        <dbReference type="Proteomes" id="UP000027920"/>
    </source>
</evidence>
<protein>
    <recommendedName>
        <fullName evidence="4">Ketoreductase domain-containing protein</fullName>
    </recommendedName>
</protein>
<feature type="domain" description="Ketoreductase" evidence="4">
    <location>
        <begin position="7"/>
        <end position="198"/>
    </location>
</feature>
<dbReference type="GeneID" id="25279383"/>
<evidence type="ECO:0000256" key="2">
    <source>
        <dbReference type="ARBA" id="ARBA00022857"/>
    </source>
</evidence>
<reference evidence="5 6" key="1">
    <citation type="submission" date="2013-03" db="EMBL/GenBank/DDBJ databases">
        <title>The Genome Sequence of Exophiala aquamarina CBS 119918.</title>
        <authorList>
            <consortium name="The Broad Institute Genomics Platform"/>
            <person name="Cuomo C."/>
            <person name="de Hoog S."/>
            <person name="Gorbushina A."/>
            <person name="Walker B."/>
            <person name="Young S.K."/>
            <person name="Zeng Q."/>
            <person name="Gargeya S."/>
            <person name="Fitzgerald M."/>
            <person name="Haas B."/>
            <person name="Abouelleil A."/>
            <person name="Allen A.W."/>
            <person name="Alvarado L."/>
            <person name="Arachchi H.M."/>
            <person name="Berlin A.M."/>
            <person name="Chapman S.B."/>
            <person name="Gainer-Dewar J."/>
            <person name="Goldberg J."/>
            <person name="Griggs A."/>
            <person name="Gujja S."/>
            <person name="Hansen M."/>
            <person name="Howarth C."/>
            <person name="Imamovic A."/>
            <person name="Ireland A."/>
            <person name="Larimer J."/>
            <person name="McCowan C."/>
            <person name="Murphy C."/>
            <person name="Pearson M."/>
            <person name="Poon T.W."/>
            <person name="Priest M."/>
            <person name="Roberts A."/>
            <person name="Saif S."/>
            <person name="Shea T."/>
            <person name="Sisk P."/>
            <person name="Sykes S."/>
            <person name="Wortman J."/>
            <person name="Nusbaum C."/>
            <person name="Birren B."/>
        </authorList>
    </citation>
    <scope>NUCLEOTIDE SEQUENCE [LARGE SCALE GENOMIC DNA]</scope>
    <source>
        <strain evidence="5 6">CBS 119918</strain>
    </source>
</reference>
<dbReference type="CDD" id="cd05233">
    <property type="entry name" value="SDR_c"/>
    <property type="match status" value="1"/>
</dbReference>
<comment type="caution">
    <text evidence="5">The sequence shown here is derived from an EMBL/GenBank/DDBJ whole genome shotgun (WGS) entry which is preliminary data.</text>
</comment>
<organism evidence="5 6">
    <name type="scientific">Exophiala aquamarina CBS 119918</name>
    <dbReference type="NCBI Taxonomy" id="1182545"/>
    <lineage>
        <taxon>Eukaryota</taxon>
        <taxon>Fungi</taxon>
        <taxon>Dikarya</taxon>
        <taxon>Ascomycota</taxon>
        <taxon>Pezizomycotina</taxon>
        <taxon>Eurotiomycetes</taxon>
        <taxon>Chaetothyriomycetidae</taxon>
        <taxon>Chaetothyriales</taxon>
        <taxon>Herpotrichiellaceae</taxon>
        <taxon>Exophiala</taxon>
    </lineage>
</organism>
<dbReference type="InterPro" id="IPR002347">
    <property type="entry name" value="SDR_fam"/>
</dbReference>
<dbReference type="Proteomes" id="UP000027920">
    <property type="component" value="Unassembled WGS sequence"/>
</dbReference>